<dbReference type="RefSeq" id="WP_021711294.1">
    <property type="nucleotide sequence ID" value="NZ_BAOB01000001.1"/>
</dbReference>
<comment type="caution">
    <text evidence="2">The sequence shown here is derived from an EMBL/GenBank/DDBJ whole genome shotgun (WGS) entry which is preliminary data.</text>
</comment>
<evidence type="ECO:0000313" key="2">
    <source>
        <dbReference type="EMBL" id="GAD77556.1"/>
    </source>
</evidence>
<organism evidence="2 3">
    <name type="scientific">Vibrio azureus NBRC 104587</name>
    <dbReference type="NCBI Taxonomy" id="1219077"/>
    <lineage>
        <taxon>Bacteria</taxon>
        <taxon>Pseudomonadati</taxon>
        <taxon>Pseudomonadota</taxon>
        <taxon>Gammaproteobacteria</taxon>
        <taxon>Vibrionales</taxon>
        <taxon>Vibrionaceae</taxon>
        <taxon>Vibrio</taxon>
    </lineage>
</organism>
<proteinExistence type="predicted"/>
<evidence type="ECO:0000256" key="1">
    <source>
        <dbReference type="SAM" id="Coils"/>
    </source>
</evidence>
<protein>
    <recommendedName>
        <fullName evidence="4">Type III secretion system protein</fullName>
    </recommendedName>
</protein>
<evidence type="ECO:0008006" key="4">
    <source>
        <dbReference type="Google" id="ProtNLM"/>
    </source>
</evidence>
<gene>
    <name evidence="2" type="ORF">VAZ01S_080_00060</name>
</gene>
<keyword evidence="1" id="KW-0175">Coiled coil</keyword>
<sequence>MNMSTNMAALAMHSIPSDLTLNDGLKGTETFSAMKQEWEGYEKAVMKADSAPISMNDLLALMAQIIAASQRLRAETTQNRIDEAVATSNMAMKIADNKCADAQKKFAITLAASVATMALTTAATVKMGKTKTLRDDHVTSMTSGNKTSVKSLESKEINDFSSRLQEARIGKYKSVTQMSDMSGNMVGHANEIQHAGEVKDQEQAQALKDLKEKFDAQLDQFIQNLTQEAVKLNDILAAMTRASLATNR</sequence>
<dbReference type="AlphaFoldDB" id="U3AC90"/>
<name>U3AC90_9VIBR</name>
<dbReference type="EMBL" id="BATL01000080">
    <property type="protein sequence ID" value="GAD77556.1"/>
    <property type="molecule type" value="Genomic_DNA"/>
</dbReference>
<accession>U3AC90</accession>
<reference evidence="2 3" key="1">
    <citation type="submission" date="2013-09" db="EMBL/GenBank/DDBJ databases">
        <title>Whole genome shotgun sequence of Vibrio azureus NBRC 104587.</title>
        <authorList>
            <person name="Isaki S."/>
            <person name="Hosoyama A."/>
            <person name="Numata M."/>
            <person name="Hashimoto M."/>
            <person name="Hosoyama Y."/>
            <person name="Tsuchikane K."/>
            <person name="Noguchi M."/>
            <person name="Hirakata S."/>
            <person name="Ichikawa N."/>
            <person name="Ohji S."/>
            <person name="Yamazoe A."/>
            <person name="Fujita N."/>
        </authorList>
    </citation>
    <scope>NUCLEOTIDE SEQUENCE [LARGE SCALE GENOMIC DNA]</scope>
    <source>
        <strain evidence="2 3">NBRC 104587</strain>
    </source>
</reference>
<dbReference type="STRING" id="1219077.VAZ01S_080_00060"/>
<dbReference type="Proteomes" id="UP000016567">
    <property type="component" value="Unassembled WGS sequence"/>
</dbReference>
<feature type="coiled-coil region" evidence="1">
    <location>
        <begin position="204"/>
        <end position="242"/>
    </location>
</feature>
<dbReference type="eggNOG" id="ENOG5032X00">
    <property type="taxonomic scope" value="Bacteria"/>
</dbReference>
<keyword evidence="3" id="KW-1185">Reference proteome</keyword>
<evidence type="ECO:0000313" key="3">
    <source>
        <dbReference type="Proteomes" id="UP000016567"/>
    </source>
</evidence>